<feature type="binding site" evidence="7">
    <location>
        <position position="74"/>
    </location>
    <ligand>
        <name>Zn(2+)</name>
        <dbReference type="ChEBI" id="CHEBI:29105"/>
        <note>catalytic</note>
    </ligand>
</feature>
<evidence type="ECO:0000313" key="10">
    <source>
        <dbReference type="Proteomes" id="UP000770889"/>
    </source>
</evidence>
<feature type="binding site" evidence="7">
    <location>
        <position position="199"/>
    </location>
    <ligand>
        <name>Zn(2+)</name>
        <dbReference type="ChEBI" id="CHEBI:29105"/>
        <note>catalytic</note>
    </ligand>
</feature>
<evidence type="ECO:0000256" key="8">
    <source>
        <dbReference type="SAM" id="Phobius"/>
    </source>
</evidence>
<feature type="transmembrane region" description="Helical" evidence="8">
    <location>
        <begin position="109"/>
        <end position="128"/>
    </location>
</feature>
<dbReference type="GO" id="GO:0016020">
    <property type="term" value="C:membrane"/>
    <property type="evidence" value="ECO:0007669"/>
    <property type="project" value="UniProtKB-SubCell"/>
</dbReference>
<evidence type="ECO:0000256" key="4">
    <source>
        <dbReference type="ARBA" id="ARBA00022989"/>
    </source>
</evidence>
<sequence length="228" mass="26143">MEHALVAITDYCERIDDSFWAEPLNAATNLVFLFAAAAQIRALRKCAEPIRRLWDLWALTGLLAAIGIGSFLWHTYATFWAELADVIPILLFLSLFLLSFLLRVIKLGAAWALFWFLLFQTVNTLLQWMLPGDLFNGSIFYLPAWAGLLVITLYCRFTLLGCSKRMLYAMLVFTLSLTLRTLDQSLCAVWPYGTHFLWHLMNGLTLYLVMGVLMPNRQTDRQLHTDAR</sequence>
<keyword evidence="6" id="KW-0479">Metal-binding</keyword>
<comment type="caution">
    <text evidence="9">The sequence shown here is derived from an EMBL/GenBank/DDBJ whole genome shotgun (WGS) entry which is preliminary data.</text>
</comment>
<accession>A0A944QVU5</accession>
<feature type="binding site" evidence="6">
    <location>
        <position position="22"/>
    </location>
    <ligand>
        <name>Ca(2+)</name>
        <dbReference type="ChEBI" id="CHEBI:29108"/>
    </ligand>
</feature>
<dbReference type="Pfam" id="PF05875">
    <property type="entry name" value="Ceramidase"/>
    <property type="match status" value="1"/>
</dbReference>
<dbReference type="GO" id="GO:0016811">
    <property type="term" value="F:hydrolase activity, acting on carbon-nitrogen (but not peptide) bonds, in linear amides"/>
    <property type="evidence" value="ECO:0007669"/>
    <property type="project" value="InterPro"/>
</dbReference>
<comment type="subcellular location">
    <subcellularLocation>
        <location evidence="1">Membrane</location>
        <topology evidence="1">Multi-pass membrane protein</topology>
    </subcellularLocation>
</comment>
<dbReference type="GO" id="GO:0046872">
    <property type="term" value="F:metal ion binding"/>
    <property type="evidence" value="ECO:0007669"/>
    <property type="project" value="UniProtKB-KW"/>
</dbReference>
<feature type="transmembrane region" description="Helical" evidence="8">
    <location>
        <begin position="79"/>
        <end position="102"/>
    </location>
</feature>
<reference evidence="9 10" key="1">
    <citation type="submission" date="2021-05" db="EMBL/GenBank/DDBJ databases">
        <title>Genetic and Functional Diversity in Clade A Lucinid endosymbionts from the Bahamas.</title>
        <authorList>
            <person name="Giani N.M."/>
            <person name="Engel A.S."/>
            <person name="Campbell B.J."/>
        </authorList>
    </citation>
    <scope>NUCLEOTIDE SEQUENCE [LARGE SCALE GENOMIC DNA]</scope>
    <source>
        <strain evidence="9">LUC16012Gg_MoonRockCtena</strain>
    </source>
</reference>
<name>A0A944QVU5_9GAMM</name>
<feature type="binding site" evidence="7">
    <location>
        <position position="195"/>
    </location>
    <ligand>
        <name>Zn(2+)</name>
        <dbReference type="ChEBI" id="CHEBI:29105"/>
        <note>catalytic</note>
    </ligand>
</feature>
<gene>
    <name evidence="9" type="ORF">KME65_15520</name>
</gene>
<feature type="transmembrane region" description="Helical" evidence="8">
    <location>
        <begin position="56"/>
        <end position="73"/>
    </location>
</feature>
<proteinExistence type="predicted"/>
<organism evidence="9 10">
    <name type="scientific">Candidatus Thiodiazotropha taylori</name>
    <dbReference type="NCBI Taxonomy" id="2792791"/>
    <lineage>
        <taxon>Bacteria</taxon>
        <taxon>Pseudomonadati</taxon>
        <taxon>Pseudomonadota</taxon>
        <taxon>Gammaproteobacteria</taxon>
        <taxon>Chromatiales</taxon>
        <taxon>Sedimenticolaceae</taxon>
        <taxon>Candidatus Thiodiazotropha</taxon>
    </lineage>
</organism>
<dbReference type="GO" id="GO:0006672">
    <property type="term" value="P:ceramide metabolic process"/>
    <property type="evidence" value="ECO:0007669"/>
    <property type="project" value="InterPro"/>
</dbReference>
<protein>
    <submittedName>
        <fullName evidence="9">Ceramidase domain-containing protein</fullName>
    </submittedName>
</protein>
<feature type="transmembrane region" description="Helical" evidence="8">
    <location>
        <begin position="134"/>
        <end position="154"/>
    </location>
</feature>
<feature type="transmembrane region" description="Helical" evidence="8">
    <location>
        <begin position="166"/>
        <end position="183"/>
    </location>
</feature>
<evidence type="ECO:0000256" key="5">
    <source>
        <dbReference type="ARBA" id="ARBA00023136"/>
    </source>
</evidence>
<feature type="transmembrane region" description="Helical" evidence="8">
    <location>
        <begin position="195"/>
        <end position="214"/>
    </location>
</feature>
<evidence type="ECO:0000313" key="9">
    <source>
        <dbReference type="EMBL" id="MBT2990364.1"/>
    </source>
</evidence>
<evidence type="ECO:0000256" key="3">
    <source>
        <dbReference type="ARBA" id="ARBA00022801"/>
    </source>
</evidence>
<evidence type="ECO:0000256" key="7">
    <source>
        <dbReference type="PIRSR" id="PIRSR608901-2"/>
    </source>
</evidence>
<evidence type="ECO:0000256" key="1">
    <source>
        <dbReference type="ARBA" id="ARBA00004141"/>
    </source>
</evidence>
<comment type="cofactor">
    <cofactor evidence="7">
        <name>Zn(2+)</name>
        <dbReference type="ChEBI" id="CHEBI:29105"/>
    </cofactor>
</comment>
<evidence type="ECO:0000256" key="6">
    <source>
        <dbReference type="PIRSR" id="PIRSR608901-1"/>
    </source>
</evidence>
<keyword evidence="3" id="KW-0378">Hydrolase</keyword>
<keyword evidence="2 8" id="KW-0812">Transmembrane</keyword>
<evidence type="ECO:0000256" key="2">
    <source>
        <dbReference type="ARBA" id="ARBA00022692"/>
    </source>
</evidence>
<dbReference type="EMBL" id="JAHHGM010000016">
    <property type="protein sequence ID" value="MBT2990364.1"/>
    <property type="molecule type" value="Genomic_DNA"/>
</dbReference>
<keyword evidence="5 8" id="KW-0472">Membrane</keyword>
<keyword evidence="7" id="KW-0862">Zinc</keyword>
<dbReference type="InterPro" id="IPR008901">
    <property type="entry name" value="ACER"/>
</dbReference>
<keyword evidence="4 8" id="KW-1133">Transmembrane helix</keyword>
<dbReference type="Proteomes" id="UP000770889">
    <property type="component" value="Unassembled WGS sequence"/>
</dbReference>
<dbReference type="AlphaFoldDB" id="A0A944QVU5"/>
<keyword evidence="6" id="KW-0106">Calcium</keyword>